<comment type="caution">
    <text evidence="1">The sequence shown here is derived from an EMBL/GenBank/DDBJ whole genome shotgun (WGS) entry which is preliminary data.</text>
</comment>
<sequence length="52" mass="6003">DNEKKRFAQKVYRDSKDFLAGLSFEKTNGLKTKKVDLDLSFKSGNEHGKRKV</sequence>
<dbReference type="AlphaFoldDB" id="A0A0F9EBW5"/>
<feature type="non-terminal residue" evidence="1">
    <location>
        <position position="1"/>
    </location>
</feature>
<proteinExistence type="predicted"/>
<name>A0A0F9EBW5_9ZZZZ</name>
<reference evidence="1" key="1">
    <citation type="journal article" date="2015" name="Nature">
        <title>Complex archaea that bridge the gap between prokaryotes and eukaryotes.</title>
        <authorList>
            <person name="Spang A."/>
            <person name="Saw J.H."/>
            <person name="Jorgensen S.L."/>
            <person name="Zaremba-Niedzwiedzka K."/>
            <person name="Martijn J."/>
            <person name="Lind A.E."/>
            <person name="van Eijk R."/>
            <person name="Schleper C."/>
            <person name="Guy L."/>
            <person name="Ettema T.J."/>
        </authorList>
    </citation>
    <scope>NUCLEOTIDE SEQUENCE</scope>
</reference>
<gene>
    <name evidence="1" type="ORF">LCGC14_2444440</name>
</gene>
<protein>
    <submittedName>
        <fullName evidence="1">Uncharacterized protein</fullName>
    </submittedName>
</protein>
<evidence type="ECO:0000313" key="1">
    <source>
        <dbReference type="EMBL" id="KKL21543.1"/>
    </source>
</evidence>
<dbReference type="EMBL" id="LAZR01037693">
    <property type="protein sequence ID" value="KKL21543.1"/>
    <property type="molecule type" value="Genomic_DNA"/>
</dbReference>
<organism evidence="1">
    <name type="scientific">marine sediment metagenome</name>
    <dbReference type="NCBI Taxonomy" id="412755"/>
    <lineage>
        <taxon>unclassified sequences</taxon>
        <taxon>metagenomes</taxon>
        <taxon>ecological metagenomes</taxon>
    </lineage>
</organism>
<accession>A0A0F9EBW5</accession>